<accession>A0ABN1WDG6</accession>
<comment type="caution">
    <text evidence="1">The sequence shown here is derived from an EMBL/GenBank/DDBJ whole genome shotgun (WGS) entry which is preliminary data.</text>
</comment>
<dbReference type="EMBL" id="BAAALN010000012">
    <property type="protein sequence ID" value="GAA1246602.1"/>
    <property type="molecule type" value="Genomic_DNA"/>
</dbReference>
<protein>
    <recommendedName>
        <fullName evidence="3">PE domain-containing protein</fullName>
    </recommendedName>
</protein>
<name>A0ABN1WDG6_9PSEU</name>
<dbReference type="Proteomes" id="UP001500653">
    <property type="component" value="Unassembled WGS sequence"/>
</dbReference>
<organism evidence="1 2">
    <name type="scientific">Prauserella halophila</name>
    <dbReference type="NCBI Taxonomy" id="185641"/>
    <lineage>
        <taxon>Bacteria</taxon>
        <taxon>Bacillati</taxon>
        <taxon>Actinomycetota</taxon>
        <taxon>Actinomycetes</taxon>
        <taxon>Pseudonocardiales</taxon>
        <taxon>Pseudonocardiaceae</taxon>
        <taxon>Prauserella</taxon>
    </lineage>
</organism>
<evidence type="ECO:0000313" key="2">
    <source>
        <dbReference type="Proteomes" id="UP001500653"/>
    </source>
</evidence>
<sequence>MAAFAMTGPGSHGFEAGGFEADAGRLGEHASEFDGLTQRAAEIARTLREAVASSPWGEDEVGLAFDGRHRAPADEAAGVLDGLPDGMAEMGRALSSAAEAYAASDESAQRAITDAGREG</sequence>
<evidence type="ECO:0000313" key="1">
    <source>
        <dbReference type="EMBL" id="GAA1246602.1"/>
    </source>
</evidence>
<proteinExistence type="predicted"/>
<gene>
    <name evidence="1" type="ORF">GCM10009676_36010</name>
</gene>
<reference evidence="1 2" key="1">
    <citation type="journal article" date="2019" name="Int. J. Syst. Evol. Microbiol.">
        <title>The Global Catalogue of Microorganisms (GCM) 10K type strain sequencing project: providing services to taxonomists for standard genome sequencing and annotation.</title>
        <authorList>
            <consortium name="The Broad Institute Genomics Platform"/>
            <consortium name="The Broad Institute Genome Sequencing Center for Infectious Disease"/>
            <person name="Wu L."/>
            <person name="Ma J."/>
        </authorList>
    </citation>
    <scope>NUCLEOTIDE SEQUENCE [LARGE SCALE GENOMIC DNA]</scope>
    <source>
        <strain evidence="1 2">JCM 13023</strain>
    </source>
</reference>
<keyword evidence="2" id="KW-1185">Reference proteome</keyword>
<evidence type="ECO:0008006" key="3">
    <source>
        <dbReference type="Google" id="ProtNLM"/>
    </source>
</evidence>
<dbReference type="RefSeq" id="WP_253865926.1">
    <property type="nucleotide sequence ID" value="NZ_BAAALN010000012.1"/>
</dbReference>